<reference evidence="1 2" key="1">
    <citation type="submission" date="2023-07" db="EMBL/GenBank/DDBJ databases">
        <title>Sequencing the genomes of 1000 actinobacteria strains.</title>
        <authorList>
            <person name="Klenk H.-P."/>
        </authorList>
    </citation>
    <scope>NUCLEOTIDE SEQUENCE [LARGE SCALE GENOMIC DNA]</scope>
    <source>
        <strain evidence="1 2">DSM 44388</strain>
    </source>
</reference>
<name>A0ABT9P950_9ACTN</name>
<evidence type="ECO:0000313" key="1">
    <source>
        <dbReference type="EMBL" id="MDP9829227.1"/>
    </source>
</evidence>
<dbReference type="RefSeq" id="WP_307247221.1">
    <property type="nucleotide sequence ID" value="NZ_JAUSQZ010000001.1"/>
</dbReference>
<protein>
    <submittedName>
        <fullName evidence="1">Uncharacterized protein</fullName>
    </submittedName>
</protein>
<sequence>MAWYEMAFLVDPMTERQESAVIDAFDAVPRTFAGGCELALAAEGPSVLGAVQGIVGELHRGGVQVHRLVEDLVTRTMIAERAGVTVPTVAEWVREHRERMGFPAPFTAAAGGLWLWGPVNRWLGTLAPDLSDGFTHPELADYVEVNYWLLSRSGMR</sequence>
<comment type="caution">
    <text evidence="1">The sequence shown here is derived from an EMBL/GenBank/DDBJ whole genome shotgun (WGS) entry which is preliminary data.</text>
</comment>
<organism evidence="1 2">
    <name type="scientific">Kineosporia succinea</name>
    <dbReference type="NCBI Taxonomy" id="84632"/>
    <lineage>
        <taxon>Bacteria</taxon>
        <taxon>Bacillati</taxon>
        <taxon>Actinomycetota</taxon>
        <taxon>Actinomycetes</taxon>
        <taxon>Kineosporiales</taxon>
        <taxon>Kineosporiaceae</taxon>
        <taxon>Kineosporia</taxon>
    </lineage>
</organism>
<accession>A0ABT9P950</accession>
<dbReference type="EMBL" id="JAUSQZ010000001">
    <property type="protein sequence ID" value="MDP9829227.1"/>
    <property type="molecule type" value="Genomic_DNA"/>
</dbReference>
<evidence type="ECO:0000313" key="2">
    <source>
        <dbReference type="Proteomes" id="UP001235712"/>
    </source>
</evidence>
<dbReference type="Proteomes" id="UP001235712">
    <property type="component" value="Unassembled WGS sequence"/>
</dbReference>
<keyword evidence="2" id="KW-1185">Reference proteome</keyword>
<gene>
    <name evidence="1" type="ORF">J2S57_004976</name>
</gene>
<proteinExistence type="predicted"/>